<dbReference type="EMBL" id="HBII01004687">
    <property type="protein sequence ID" value="CAE0343209.1"/>
    <property type="molecule type" value="Transcribed_RNA"/>
</dbReference>
<protein>
    <recommendedName>
        <fullName evidence="4">Protein kinase domain-containing protein</fullName>
    </recommendedName>
</protein>
<gene>
    <name evidence="5" type="ORF">EHAR0213_LOCUS2116</name>
</gene>
<dbReference type="Pfam" id="PF00069">
    <property type="entry name" value="Pkinase"/>
    <property type="match status" value="1"/>
</dbReference>
<feature type="binding site" evidence="3">
    <location>
        <position position="36"/>
    </location>
    <ligand>
        <name>ATP</name>
        <dbReference type="ChEBI" id="CHEBI:30616"/>
    </ligand>
</feature>
<feature type="domain" description="Protein kinase" evidence="4">
    <location>
        <begin position="6"/>
        <end position="115"/>
    </location>
</feature>
<evidence type="ECO:0000256" key="3">
    <source>
        <dbReference type="PROSITE-ProRule" id="PRU10141"/>
    </source>
</evidence>
<keyword evidence="2 3" id="KW-0067">ATP-binding</keyword>
<dbReference type="InterPro" id="IPR011009">
    <property type="entry name" value="Kinase-like_dom_sf"/>
</dbReference>
<evidence type="ECO:0000256" key="2">
    <source>
        <dbReference type="ARBA" id="ARBA00022840"/>
    </source>
</evidence>
<dbReference type="PANTHER" id="PTHR24346:SF30">
    <property type="entry name" value="MATERNAL EMBRYONIC LEUCINE ZIPPER KINASE"/>
    <property type="match status" value="1"/>
</dbReference>
<dbReference type="GO" id="GO:0005737">
    <property type="term" value="C:cytoplasm"/>
    <property type="evidence" value="ECO:0007669"/>
    <property type="project" value="TreeGrafter"/>
</dbReference>
<evidence type="ECO:0000259" key="4">
    <source>
        <dbReference type="PROSITE" id="PS50011"/>
    </source>
</evidence>
<dbReference type="AlphaFoldDB" id="A0A7S3J376"/>
<dbReference type="PANTHER" id="PTHR24346">
    <property type="entry name" value="MAP/MICROTUBULE AFFINITY-REGULATING KINASE"/>
    <property type="match status" value="1"/>
</dbReference>
<accession>A0A7S3J376</accession>
<dbReference type="Gene3D" id="1.10.510.10">
    <property type="entry name" value="Transferase(Phosphotransferase) domain 1"/>
    <property type="match status" value="1"/>
</dbReference>
<evidence type="ECO:0000256" key="1">
    <source>
        <dbReference type="ARBA" id="ARBA00022741"/>
    </source>
</evidence>
<keyword evidence="1 3" id="KW-0547">Nucleotide-binding</keyword>
<evidence type="ECO:0000313" key="5">
    <source>
        <dbReference type="EMBL" id="CAE0343209.1"/>
    </source>
</evidence>
<dbReference type="SUPFAM" id="SSF56112">
    <property type="entry name" value="Protein kinase-like (PK-like)"/>
    <property type="match status" value="1"/>
</dbReference>
<reference evidence="5" key="1">
    <citation type="submission" date="2021-01" db="EMBL/GenBank/DDBJ databases">
        <authorList>
            <person name="Corre E."/>
            <person name="Pelletier E."/>
            <person name="Niang G."/>
            <person name="Scheremetjew M."/>
            <person name="Finn R."/>
            <person name="Kale V."/>
            <person name="Holt S."/>
            <person name="Cochrane G."/>
            <person name="Meng A."/>
            <person name="Brown T."/>
            <person name="Cohen L."/>
        </authorList>
    </citation>
    <scope>NUCLEOTIDE SEQUENCE</scope>
    <source>
        <strain evidence="5">FSP1.4</strain>
    </source>
</reference>
<organism evidence="5">
    <name type="scientific">Euplotes harpa</name>
    <dbReference type="NCBI Taxonomy" id="151035"/>
    <lineage>
        <taxon>Eukaryota</taxon>
        <taxon>Sar</taxon>
        <taxon>Alveolata</taxon>
        <taxon>Ciliophora</taxon>
        <taxon>Intramacronucleata</taxon>
        <taxon>Spirotrichea</taxon>
        <taxon>Hypotrichia</taxon>
        <taxon>Euplotida</taxon>
        <taxon>Euplotidae</taxon>
        <taxon>Euplotes</taxon>
    </lineage>
</organism>
<dbReference type="GO" id="GO:0005524">
    <property type="term" value="F:ATP binding"/>
    <property type="evidence" value="ECO:0007669"/>
    <property type="project" value="UniProtKB-UniRule"/>
</dbReference>
<dbReference type="PROSITE" id="PS00107">
    <property type="entry name" value="PROTEIN_KINASE_ATP"/>
    <property type="match status" value="1"/>
</dbReference>
<dbReference type="PROSITE" id="PS50011">
    <property type="entry name" value="PROTEIN_KINASE_DOM"/>
    <property type="match status" value="1"/>
</dbReference>
<proteinExistence type="predicted"/>
<dbReference type="InterPro" id="IPR017441">
    <property type="entry name" value="Protein_kinase_ATP_BS"/>
</dbReference>
<sequence length="115" mass="13242">MYALYKLHDTVLGVGSFGKVLLAESIINPSFKFAVKVVSKNLLDQHAQDFKEVFECLKKLDHPGILKYYAMYEDESNFYLVMEYFKGQQLMDVIIANSNTNNGFVLEQETKSIFK</sequence>
<dbReference type="GO" id="GO:0004674">
    <property type="term" value="F:protein serine/threonine kinase activity"/>
    <property type="evidence" value="ECO:0007669"/>
    <property type="project" value="TreeGrafter"/>
</dbReference>
<name>A0A7S3J376_9SPIT</name>
<dbReference type="GO" id="GO:0035556">
    <property type="term" value="P:intracellular signal transduction"/>
    <property type="evidence" value="ECO:0007669"/>
    <property type="project" value="TreeGrafter"/>
</dbReference>
<dbReference type="InterPro" id="IPR000719">
    <property type="entry name" value="Prot_kinase_dom"/>
</dbReference>